<dbReference type="Gene3D" id="1.20.1740.10">
    <property type="entry name" value="Amino acid/polyamine transporter I"/>
    <property type="match status" value="1"/>
</dbReference>
<feature type="compositionally biased region" description="Acidic residues" evidence="6">
    <location>
        <begin position="473"/>
        <end position="499"/>
    </location>
</feature>
<feature type="transmembrane region" description="Helical" evidence="7">
    <location>
        <begin position="378"/>
        <end position="409"/>
    </location>
</feature>
<feature type="transmembrane region" description="Helical" evidence="7">
    <location>
        <begin position="41"/>
        <end position="60"/>
    </location>
</feature>
<feature type="transmembrane region" description="Helical" evidence="7">
    <location>
        <begin position="266"/>
        <end position="290"/>
    </location>
</feature>
<dbReference type="InterPro" id="IPR006311">
    <property type="entry name" value="TAT_signal"/>
</dbReference>
<dbReference type="RefSeq" id="WP_425310148.1">
    <property type="nucleotide sequence ID" value="NZ_CP154795.1"/>
</dbReference>
<evidence type="ECO:0000256" key="3">
    <source>
        <dbReference type="ARBA" id="ARBA00022692"/>
    </source>
</evidence>
<keyword evidence="5 7" id="KW-0472">Membrane</keyword>
<feature type="transmembrane region" description="Helical" evidence="7">
    <location>
        <begin position="91"/>
        <end position="113"/>
    </location>
</feature>
<name>A0ABZ3FVG3_9ACTN</name>
<dbReference type="InterPro" id="IPR002293">
    <property type="entry name" value="AA/rel_permease1"/>
</dbReference>
<reference evidence="8 9" key="1">
    <citation type="submission" date="2024-04" db="EMBL/GenBank/DDBJ databases">
        <title>Isolation of an actinomycete strain from pig manure.</title>
        <authorList>
            <person name="Gong T."/>
            <person name="Yu Z."/>
            <person name="An M."/>
            <person name="Wei C."/>
            <person name="Yang W."/>
            <person name="Liu L."/>
        </authorList>
    </citation>
    <scope>NUCLEOTIDE SEQUENCE [LARGE SCALE GENOMIC DNA]</scope>
    <source>
        <strain evidence="8 9">ZF39</strain>
    </source>
</reference>
<protein>
    <submittedName>
        <fullName evidence="8">APC family permease</fullName>
    </submittedName>
</protein>
<feature type="transmembrane region" description="Helical" evidence="7">
    <location>
        <begin position="145"/>
        <end position="166"/>
    </location>
</feature>
<evidence type="ECO:0000256" key="6">
    <source>
        <dbReference type="SAM" id="MobiDB-lite"/>
    </source>
</evidence>
<keyword evidence="3 7" id="KW-0812">Transmembrane</keyword>
<dbReference type="InterPro" id="IPR050367">
    <property type="entry name" value="APC_superfamily"/>
</dbReference>
<feature type="transmembrane region" description="Helical" evidence="7">
    <location>
        <begin position="119"/>
        <end position="138"/>
    </location>
</feature>
<dbReference type="EMBL" id="CP154795">
    <property type="protein sequence ID" value="XAN08719.1"/>
    <property type="molecule type" value="Genomic_DNA"/>
</dbReference>
<evidence type="ECO:0000256" key="5">
    <source>
        <dbReference type="ARBA" id="ARBA00023136"/>
    </source>
</evidence>
<evidence type="ECO:0000256" key="2">
    <source>
        <dbReference type="ARBA" id="ARBA00022475"/>
    </source>
</evidence>
<dbReference type="Proteomes" id="UP001442841">
    <property type="component" value="Chromosome"/>
</dbReference>
<sequence>MTNTTATLSRRLSLGDAIFIGLGSMVGAGVFVVWAPAAHAAASWLLVGLGIALVVAFCNATSSAQLAAQYPTSGGTYVYGRERLGRWPGFLAGWGFVVGKTASIAAMALTFGHYVFGPAAPWIACGIVVVLAIINSLGVTRTAMVTRVIVVVVLVVLALVVVANLMGGPRAVSESQPAGISVGPNVYGMLQSAGLLFFAFAGYARIATMGEEVKNPTRTIPIAIPVALGLAAIVYAVVGATLLFRFDAELIALSTAPLSFATINSPLAVITPLVAAGAALATVGAMLNLMTGVGRTSLAMARNNDLPRWLAKIEPVHGVPRNAEIVLALVVCALVLLTDVRVVIGFSSFGVLVYYLVANLSAFTQDREHRRYPKFVQILGAVLCVVLVATLPLQAIAIGIGVYVVGVVYRLIRRPDRVPAPVGRRAAGYVEDQPTIALTRVADEPSDDRSADIAASDDRPTIAFTRPVAQPDDALDVDDVADRDDVADEDDAVEVDDWDGPTPTRGIPIQPRAGDDTGGWAVADPDPDVTTHRPRRAAD</sequence>
<keyword evidence="2" id="KW-1003">Cell membrane</keyword>
<feature type="transmembrane region" description="Helical" evidence="7">
    <location>
        <begin position="325"/>
        <end position="358"/>
    </location>
</feature>
<accession>A0ABZ3FVG3</accession>
<evidence type="ECO:0000256" key="7">
    <source>
        <dbReference type="SAM" id="Phobius"/>
    </source>
</evidence>
<evidence type="ECO:0000313" key="9">
    <source>
        <dbReference type="Proteomes" id="UP001442841"/>
    </source>
</evidence>
<dbReference type="PROSITE" id="PS51318">
    <property type="entry name" value="TAT"/>
    <property type="match status" value="1"/>
</dbReference>
<comment type="subcellular location">
    <subcellularLocation>
        <location evidence="1">Cell membrane</location>
        <topology evidence="1">Multi-pass membrane protein</topology>
    </subcellularLocation>
</comment>
<feature type="transmembrane region" description="Helical" evidence="7">
    <location>
        <begin position="220"/>
        <end position="246"/>
    </location>
</feature>
<dbReference type="Pfam" id="PF13520">
    <property type="entry name" value="AA_permease_2"/>
    <property type="match status" value="1"/>
</dbReference>
<keyword evidence="9" id="KW-1185">Reference proteome</keyword>
<feature type="region of interest" description="Disordered" evidence="6">
    <location>
        <begin position="468"/>
        <end position="539"/>
    </location>
</feature>
<evidence type="ECO:0000256" key="4">
    <source>
        <dbReference type="ARBA" id="ARBA00022989"/>
    </source>
</evidence>
<gene>
    <name evidence="8" type="ORF">AADG42_15865</name>
</gene>
<feature type="transmembrane region" description="Helical" evidence="7">
    <location>
        <begin position="12"/>
        <end position="35"/>
    </location>
</feature>
<organism evidence="8 9">
    <name type="scientific">Ammonicoccus fulvus</name>
    <dbReference type="NCBI Taxonomy" id="3138240"/>
    <lineage>
        <taxon>Bacteria</taxon>
        <taxon>Bacillati</taxon>
        <taxon>Actinomycetota</taxon>
        <taxon>Actinomycetes</taxon>
        <taxon>Propionibacteriales</taxon>
        <taxon>Propionibacteriaceae</taxon>
        <taxon>Ammonicoccus</taxon>
    </lineage>
</organism>
<proteinExistence type="predicted"/>
<keyword evidence="4 7" id="KW-1133">Transmembrane helix</keyword>
<evidence type="ECO:0000313" key="8">
    <source>
        <dbReference type="EMBL" id="XAN08719.1"/>
    </source>
</evidence>
<dbReference type="PANTHER" id="PTHR42770:SF7">
    <property type="entry name" value="MEMBRANE PROTEIN"/>
    <property type="match status" value="1"/>
</dbReference>
<dbReference type="PANTHER" id="PTHR42770">
    <property type="entry name" value="AMINO ACID TRANSPORTER-RELATED"/>
    <property type="match status" value="1"/>
</dbReference>
<feature type="transmembrane region" description="Helical" evidence="7">
    <location>
        <begin position="186"/>
        <end position="208"/>
    </location>
</feature>
<evidence type="ECO:0000256" key="1">
    <source>
        <dbReference type="ARBA" id="ARBA00004651"/>
    </source>
</evidence>